<dbReference type="PANTHER" id="PTHR21248">
    <property type="entry name" value="CARDIOLIPIN SYNTHASE"/>
    <property type="match status" value="1"/>
</dbReference>
<dbReference type="PROSITE" id="PS50035">
    <property type="entry name" value="PLD"/>
    <property type="match status" value="2"/>
</dbReference>
<feature type="active site" evidence="12">
    <location>
        <position position="403"/>
    </location>
</feature>
<keyword evidence="7 12" id="KW-1133">Transmembrane helix</keyword>
<evidence type="ECO:0000256" key="2">
    <source>
        <dbReference type="ARBA" id="ARBA00022475"/>
    </source>
</evidence>
<reference evidence="16" key="1">
    <citation type="journal article" date="2019" name="Int. J. Syst. Evol. Microbiol.">
        <title>The Global Catalogue of Microorganisms (GCM) 10K type strain sequencing project: providing services to taxonomists for standard genome sequencing and annotation.</title>
        <authorList>
            <consortium name="The Broad Institute Genomics Platform"/>
            <consortium name="The Broad Institute Genome Sequencing Center for Infectious Disease"/>
            <person name="Wu L."/>
            <person name="Ma J."/>
        </authorList>
    </citation>
    <scope>NUCLEOTIDE SEQUENCE [LARGE SCALE GENOMIC DNA]</scope>
    <source>
        <strain evidence="16">CCM 8749</strain>
    </source>
</reference>
<dbReference type="SUPFAM" id="SSF56024">
    <property type="entry name" value="Phospholipase D/nuclease"/>
    <property type="match status" value="2"/>
</dbReference>
<keyword evidence="8 12" id="KW-0443">Lipid metabolism</keyword>
<name>A0ABW1IM46_9BACL</name>
<keyword evidence="3 12" id="KW-0444">Lipid biosynthesis</keyword>
<dbReference type="InterPro" id="IPR027379">
    <property type="entry name" value="CLS_N"/>
</dbReference>
<dbReference type="InterPro" id="IPR001736">
    <property type="entry name" value="PLipase_D/transphosphatidylase"/>
</dbReference>
<dbReference type="PANTHER" id="PTHR21248:SF22">
    <property type="entry name" value="PHOSPHOLIPASE D"/>
    <property type="match status" value="1"/>
</dbReference>
<sequence length="485" mass="56003">MWDQMNFWQTLLTWLPVINFFVGLAIIFLERRSPAVTWAWLMVLILIPVLGLFLYIFLGQNLARQKVYKVKRTTLQTIRKLVSEQEEQIRSECFQYNNPILQKQSSLISLNLHYSSSLLSSDNRLTLLKEGEAKYQALLEKIHRAQHHIHLQYYIYRNDEIGRKIRDALVEKAMEGVQVRLLYDAIGSAGLPRHFFRELKKAGGEVFSFFPSRIPYVNIRLNYRNHRKIVVIDGHIGFLGGFNVGDEYLGKDPFFGYWRDTHLMIEGSAVLSLQMQFALDWSVGARRWINTDEMYFPRSLGTGNTPVQIVSSGPNSEQQQIKSGFLKLIYSAKRCIYIQTPYLIPDESVLNALKIAAMSGIEVHIMIPRKGDNRFVHWASKAYLGDLLKYGVKGYFYNKGFLHSKMLMIDEETATVGTTNLDNRSFALNFETNAFIYDTNIAHQLRDMFAADLQDSSIVSYEEYERRSWTSKVAESAARLLSPIL</sequence>
<keyword evidence="9 12" id="KW-0472">Membrane</keyword>
<dbReference type="Proteomes" id="UP001596250">
    <property type="component" value="Unassembled WGS sequence"/>
</dbReference>
<dbReference type="InterPro" id="IPR030874">
    <property type="entry name" value="Cardiolipin_synth_Firmi"/>
</dbReference>
<dbReference type="Gene3D" id="3.30.870.10">
    <property type="entry name" value="Endonuclease Chain A"/>
    <property type="match status" value="2"/>
</dbReference>
<evidence type="ECO:0000256" key="5">
    <source>
        <dbReference type="ARBA" id="ARBA00022692"/>
    </source>
</evidence>
<keyword evidence="10 12" id="KW-0594">Phospholipid biosynthesis</keyword>
<dbReference type="Pfam" id="PF13396">
    <property type="entry name" value="PLDc_N"/>
    <property type="match status" value="1"/>
</dbReference>
<dbReference type="CDD" id="cd09112">
    <property type="entry name" value="PLDc_CLS_2"/>
    <property type="match status" value="1"/>
</dbReference>
<evidence type="ECO:0000313" key="15">
    <source>
        <dbReference type="EMBL" id="MFC5986147.1"/>
    </source>
</evidence>
<evidence type="ECO:0000256" key="12">
    <source>
        <dbReference type="HAMAP-Rule" id="MF_01916"/>
    </source>
</evidence>
<evidence type="ECO:0000256" key="4">
    <source>
        <dbReference type="ARBA" id="ARBA00022679"/>
    </source>
</evidence>
<dbReference type="EC" id="2.7.8.-" evidence="12 13"/>
<comment type="caution">
    <text evidence="15">The sequence shown here is derived from an EMBL/GenBank/DDBJ whole genome shotgun (WGS) entry which is preliminary data.</text>
</comment>
<dbReference type="InterPro" id="IPR025202">
    <property type="entry name" value="PLD-like_dom"/>
</dbReference>
<dbReference type="SMART" id="SM00155">
    <property type="entry name" value="PLDc"/>
    <property type="match status" value="2"/>
</dbReference>
<evidence type="ECO:0000256" key="11">
    <source>
        <dbReference type="ARBA" id="ARBA00023264"/>
    </source>
</evidence>
<keyword evidence="4 12" id="KW-0808">Transferase</keyword>
<dbReference type="CDD" id="cd09110">
    <property type="entry name" value="PLDc_CLS_1"/>
    <property type="match status" value="1"/>
</dbReference>
<evidence type="ECO:0000259" key="14">
    <source>
        <dbReference type="PROSITE" id="PS50035"/>
    </source>
</evidence>
<accession>A0ABW1IM46</accession>
<feature type="active site" evidence="12">
    <location>
        <position position="233"/>
    </location>
</feature>
<feature type="active site" evidence="12">
    <location>
        <position position="226"/>
    </location>
</feature>
<dbReference type="InterPro" id="IPR022924">
    <property type="entry name" value="Cardiolipin_synthase"/>
</dbReference>
<gene>
    <name evidence="15" type="primary">cls</name>
    <name evidence="15" type="ORF">ACFPXP_06840</name>
</gene>
<keyword evidence="6" id="KW-0677">Repeat</keyword>
<evidence type="ECO:0000256" key="3">
    <source>
        <dbReference type="ARBA" id="ARBA00022516"/>
    </source>
</evidence>
<evidence type="ECO:0000256" key="10">
    <source>
        <dbReference type="ARBA" id="ARBA00023209"/>
    </source>
</evidence>
<dbReference type="HAMAP" id="MF_01916">
    <property type="entry name" value="Cardiolipin_synth_Cls"/>
    <property type="match status" value="1"/>
</dbReference>
<proteinExistence type="inferred from homology"/>
<keyword evidence="2 12" id="KW-1003">Cell membrane</keyword>
<feature type="transmembrane region" description="Helical" evidence="12">
    <location>
        <begin position="36"/>
        <end position="58"/>
    </location>
</feature>
<dbReference type="EMBL" id="JBHSQV010000036">
    <property type="protein sequence ID" value="MFC5986147.1"/>
    <property type="molecule type" value="Genomic_DNA"/>
</dbReference>
<feature type="transmembrane region" description="Helical" evidence="12">
    <location>
        <begin position="6"/>
        <end position="29"/>
    </location>
</feature>
<feature type="active site" evidence="12">
    <location>
        <position position="228"/>
    </location>
</feature>
<comment type="similarity">
    <text evidence="12">Belongs to the phospholipase D family. Cardiolipin synthase subfamily.</text>
</comment>
<evidence type="ECO:0000256" key="9">
    <source>
        <dbReference type="ARBA" id="ARBA00023136"/>
    </source>
</evidence>
<dbReference type="NCBIfam" id="TIGR04265">
    <property type="entry name" value="bac_cardiolipin"/>
    <property type="match status" value="1"/>
</dbReference>
<comment type="catalytic activity">
    <reaction evidence="12">
        <text>2 a 1,2-diacyl-sn-glycero-3-phospho-(1'-sn-glycerol) = a cardiolipin + glycerol</text>
        <dbReference type="Rhea" id="RHEA:31451"/>
        <dbReference type="ChEBI" id="CHEBI:17754"/>
        <dbReference type="ChEBI" id="CHEBI:62237"/>
        <dbReference type="ChEBI" id="CHEBI:64716"/>
    </reaction>
</comment>
<organism evidence="15 16">
    <name type="scientific">Marinicrinis lubricantis</name>
    <dbReference type="NCBI Taxonomy" id="2086470"/>
    <lineage>
        <taxon>Bacteria</taxon>
        <taxon>Bacillati</taxon>
        <taxon>Bacillota</taxon>
        <taxon>Bacilli</taxon>
        <taxon>Bacillales</taxon>
        <taxon>Paenibacillaceae</taxon>
    </lineage>
</organism>
<feature type="domain" description="PLD phosphodiesterase" evidence="14">
    <location>
        <begin position="398"/>
        <end position="425"/>
    </location>
</feature>
<evidence type="ECO:0000313" key="16">
    <source>
        <dbReference type="Proteomes" id="UP001596250"/>
    </source>
</evidence>
<comment type="subcellular location">
    <subcellularLocation>
        <location evidence="1 12">Cell membrane</location>
        <topology evidence="1 12">Multi-pass membrane protein</topology>
    </subcellularLocation>
</comment>
<keyword evidence="11 12" id="KW-1208">Phospholipid metabolism</keyword>
<keyword evidence="16" id="KW-1185">Reference proteome</keyword>
<dbReference type="RefSeq" id="WP_379893480.1">
    <property type="nucleotide sequence ID" value="NZ_CBCSCT010000001.1"/>
</dbReference>
<dbReference type="Pfam" id="PF13091">
    <property type="entry name" value="PLDc_2"/>
    <property type="match status" value="2"/>
</dbReference>
<evidence type="ECO:0000256" key="1">
    <source>
        <dbReference type="ARBA" id="ARBA00004651"/>
    </source>
</evidence>
<feature type="domain" description="PLD phosphodiesterase" evidence="14">
    <location>
        <begin position="221"/>
        <end position="248"/>
    </location>
</feature>
<comment type="function">
    <text evidence="12">Catalyzes the reversible phosphatidyl group transfer from one phosphatidylglycerol molecule to another to form cardiolipin (CL) (diphosphatidylglycerol) and glycerol.</text>
</comment>
<evidence type="ECO:0000256" key="7">
    <source>
        <dbReference type="ARBA" id="ARBA00022989"/>
    </source>
</evidence>
<protein>
    <recommendedName>
        <fullName evidence="12 13">Cardiolipin synthase</fullName>
        <shortName evidence="12">CL synthase</shortName>
        <ecNumber evidence="12 13">2.7.8.-</ecNumber>
    </recommendedName>
</protein>
<feature type="active site" evidence="12">
    <location>
        <position position="410"/>
    </location>
</feature>
<evidence type="ECO:0000256" key="8">
    <source>
        <dbReference type="ARBA" id="ARBA00023098"/>
    </source>
</evidence>
<feature type="active site" evidence="12">
    <location>
        <position position="405"/>
    </location>
</feature>
<keyword evidence="5 12" id="KW-0812">Transmembrane</keyword>
<evidence type="ECO:0000256" key="13">
    <source>
        <dbReference type="NCBIfam" id="TIGR04265"/>
    </source>
</evidence>
<evidence type="ECO:0000256" key="6">
    <source>
        <dbReference type="ARBA" id="ARBA00022737"/>
    </source>
</evidence>